<sequence>MSGMGCDCLLREMSIFAHYFYLSLTDIKGAKKGLFLSF</sequence>
<dbReference type="AlphaFoldDB" id="C3JC09"/>
<evidence type="ECO:0000313" key="2">
    <source>
        <dbReference type="Proteomes" id="UP000004295"/>
    </source>
</evidence>
<protein>
    <submittedName>
        <fullName evidence="1">Uncharacterized protein</fullName>
    </submittedName>
</protein>
<evidence type="ECO:0000313" key="1">
    <source>
        <dbReference type="EMBL" id="EEN82245.1"/>
    </source>
</evidence>
<reference evidence="1 2" key="1">
    <citation type="submission" date="2009-04" db="EMBL/GenBank/DDBJ databases">
        <authorList>
            <person name="Sebastian Y."/>
            <person name="Madupu R."/>
            <person name="Durkin A.S."/>
            <person name="Torralba M."/>
            <person name="Methe B."/>
            <person name="Sutton G.G."/>
            <person name="Strausberg R.L."/>
            <person name="Nelson K.E."/>
        </authorList>
    </citation>
    <scope>NUCLEOTIDE SEQUENCE [LARGE SCALE GENOMIC DNA]</scope>
    <source>
        <strain evidence="2">ATCC 35406 / BCRC 14492 / JCM 8526 / NCTC 13058 / HG 370</strain>
    </source>
</reference>
<organism evidence="1 2">
    <name type="scientific">Porphyromonas endodontalis (strain ATCC 35406 / DSM 24491 / JCM 8526 / CCUG 16442 / BCRC 14492 / NCTC 13058 / HG 370)</name>
    <name type="common">Bacteroides endodontalis</name>
    <dbReference type="NCBI Taxonomy" id="553175"/>
    <lineage>
        <taxon>Bacteria</taxon>
        <taxon>Pseudomonadati</taxon>
        <taxon>Bacteroidota</taxon>
        <taxon>Bacteroidia</taxon>
        <taxon>Bacteroidales</taxon>
        <taxon>Porphyromonadaceae</taxon>
        <taxon>Porphyromonas</taxon>
    </lineage>
</organism>
<gene>
    <name evidence="1" type="ORF">POREN0001_0407</name>
</gene>
<comment type="caution">
    <text evidence="1">The sequence shown here is derived from an EMBL/GenBank/DDBJ whole genome shotgun (WGS) entry which is preliminary data.</text>
</comment>
<keyword evidence="2" id="KW-1185">Reference proteome</keyword>
<accession>C3JC09</accession>
<name>C3JC09_POREA</name>
<dbReference type="EMBL" id="ACNN01000029">
    <property type="protein sequence ID" value="EEN82245.1"/>
    <property type="molecule type" value="Genomic_DNA"/>
</dbReference>
<proteinExistence type="predicted"/>
<dbReference type="Proteomes" id="UP000004295">
    <property type="component" value="Unassembled WGS sequence"/>
</dbReference>